<protein>
    <submittedName>
        <fullName evidence="2">Uncharacterized protein</fullName>
    </submittedName>
</protein>
<name>A0ABS9SZC4_9ACTN</name>
<feature type="transmembrane region" description="Helical" evidence="1">
    <location>
        <begin position="12"/>
        <end position="30"/>
    </location>
</feature>
<reference evidence="2" key="1">
    <citation type="submission" date="2022-03" db="EMBL/GenBank/DDBJ databases">
        <authorList>
            <person name="Santos J.D.N."/>
            <person name="Kallscheuer N."/>
            <person name="Jogler C."/>
            <person name="Lage O.M."/>
        </authorList>
    </citation>
    <scope>NUCLEOTIDE SEQUENCE</scope>
    <source>
        <strain evidence="2">M600PL45_2</strain>
    </source>
</reference>
<accession>A0ABS9SZC4</accession>
<dbReference type="EMBL" id="JAKWJU010000002">
    <property type="protein sequence ID" value="MCH6161391.1"/>
    <property type="molecule type" value="Genomic_DNA"/>
</dbReference>
<dbReference type="RefSeq" id="WP_241059810.1">
    <property type="nucleotide sequence ID" value="NZ_JAKWJU010000002.1"/>
</dbReference>
<evidence type="ECO:0000313" key="2">
    <source>
        <dbReference type="EMBL" id="MCH6161391.1"/>
    </source>
</evidence>
<evidence type="ECO:0000256" key="1">
    <source>
        <dbReference type="SAM" id="Phobius"/>
    </source>
</evidence>
<keyword evidence="1" id="KW-1133">Transmembrane helix</keyword>
<evidence type="ECO:0000313" key="3">
    <source>
        <dbReference type="Proteomes" id="UP001166784"/>
    </source>
</evidence>
<keyword evidence="3" id="KW-1185">Reference proteome</keyword>
<gene>
    <name evidence="2" type="ORF">MMA15_13570</name>
</gene>
<sequence length="49" mass="5394">MHSRTRLRLARHALLHGVRGVMLVVVLAGGRPRLRMAVVHSAAGLMRVN</sequence>
<reference evidence="2" key="2">
    <citation type="journal article" date="2023" name="Int. J. Syst. Evol. Microbiol.">
        <title>Streptomyces marispadix sp. nov., isolated from marine beach sediment of the Northern Coast of Portugal.</title>
        <authorList>
            <person name="dos Santos J.D.N."/>
            <person name="Vitorino I.R."/>
            <person name="Kallscheuer N."/>
            <person name="Srivastava A."/>
            <person name="Krautwurst S."/>
            <person name="Marz M."/>
            <person name="Jogler C."/>
            <person name="Lobo Da Cunha A."/>
            <person name="Catita J."/>
            <person name="Goncalves H."/>
            <person name="Gonzalez I."/>
            <person name="Reyes F."/>
            <person name="Lage O.M."/>
        </authorList>
    </citation>
    <scope>NUCLEOTIDE SEQUENCE</scope>
    <source>
        <strain evidence="2">M600PL45_2</strain>
    </source>
</reference>
<dbReference type="Proteomes" id="UP001166784">
    <property type="component" value="Unassembled WGS sequence"/>
</dbReference>
<keyword evidence="1" id="KW-0472">Membrane</keyword>
<organism evidence="2 3">
    <name type="scientific">Streptomyces marispadix</name>
    <dbReference type="NCBI Taxonomy" id="2922868"/>
    <lineage>
        <taxon>Bacteria</taxon>
        <taxon>Bacillati</taxon>
        <taxon>Actinomycetota</taxon>
        <taxon>Actinomycetes</taxon>
        <taxon>Kitasatosporales</taxon>
        <taxon>Streptomycetaceae</taxon>
        <taxon>Streptomyces</taxon>
    </lineage>
</organism>
<proteinExistence type="predicted"/>
<keyword evidence="1" id="KW-0812">Transmembrane</keyword>
<comment type="caution">
    <text evidence="2">The sequence shown here is derived from an EMBL/GenBank/DDBJ whole genome shotgun (WGS) entry which is preliminary data.</text>
</comment>